<dbReference type="PANTHER" id="PTHR40398">
    <property type="entry name" value="PTS SYSTEM GLUCITOL/SORBITOL-SPECIFIC EIIA COMPONENT"/>
    <property type="match status" value="1"/>
</dbReference>
<dbReference type="RefSeq" id="WP_160656079.1">
    <property type="nucleotide sequence ID" value="NZ_JBHRWU010000001.1"/>
</dbReference>
<proteinExistence type="predicted"/>
<dbReference type="GO" id="GO:0016301">
    <property type="term" value="F:kinase activity"/>
    <property type="evidence" value="ECO:0007669"/>
    <property type="project" value="TreeGrafter"/>
</dbReference>
<dbReference type="PROSITE" id="PS51097">
    <property type="entry name" value="PTS_EIIA_TYPE_5"/>
    <property type="match status" value="1"/>
</dbReference>
<dbReference type="Proteomes" id="UP000436284">
    <property type="component" value="Unassembled WGS sequence"/>
</dbReference>
<gene>
    <name evidence="2" type="ORF">GQ671_09345</name>
</gene>
<keyword evidence="2" id="KW-0762">Sugar transport</keyword>
<keyword evidence="2" id="KW-0813">Transport</keyword>
<name>A0A6N8U372_9STAP</name>
<evidence type="ECO:0000313" key="3">
    <source>
        <dbReference type="Proteomes" id="UP000436284"/>
    </source>
</evidence>
<evidence type="ECO:0000256" key="1">
    <source>
        <dbReference type="PROSITE-ProRule" id="PRU00420"/>
    </source>
</evidence>
<sequence>MEKLRSTIVELGKEWEMMKEGDMLILFNETAPQELKDIAVIHDGSGVAEPVAAGDYMRLGDTSFEILFVGDVANETLRDLGHATFNFNGESHSDLPGTVCLEKKEIPELQEGQEIVIKNS</sequence>
<dbReference type="InterPro" id="IPR036665">
    <property type="entry name" value="PTS_IIA_glucitol/sorbitol_sf"/>
</dbReference>
<dbReference type="GO" id="GO:0008982">
    <property type="term" value="F:protein-N(PI)-phosphohistidine-sugar phosphotransferase activity"/>
    <property type="evidence" value="ECO:0007669"/>
    <property type="project" value="InterPro"/>
</dbReference>
<reference evidence="2 3" key="1">
    <citation type="submission" date="2019-12" db="EMBL/GenBank/DDBJ databases">
        <title>Salinicoccus cyprini sp. nov., isolated from gastro-intestinal tract of mirror carp, Cyprinus carpio var. specularis, collected from Gobind Sagar Reservoir, Himachal Pradesh, India.</title>
        <authorList>
            <person name="Talwar C."/>
            <person name="Singh A.K."/>
            <person name="Lal R."/>
            <person name="Negi R.K."/>
        </authorList>
    </citation>
    <scope>NUCLEOTIDE SEQUENCE [LARGE SCALE GENOMIC DNA]</scope>
    <source>
        <strain evidence="2 3">J-82</strain>
    </source>
</reference>
<dbReference type="GO" id="GO:0005737">
    <property type="term" value="C:cytoplasm"/>
    <property type="evidence" value="ECO:0007669"/>
    <property type="project" value="InterPro"/>
</dbReference>
<keyword evidence="3" id="KW-1185">Reference proteome</keyword>
<dbReference type="Pfam" id="PF03829">
    <property type="entry name" value="PTSIIA_gutA"/>
    <property type="match status" value="1"/>
</dbReference>
<dbReference type="Gene3D" id="2.40.33.40">
    <property type="entry name" value="Phosphotransferase system, glucitol/sorbitol-specific IIA component"/>
    <property type="match status" value="1"/>
</dbReference>
<organism evidence="2 3">
    <name type="scientific">Salinicoccus hispanicus</name>
    <dbReference type="NCBI Taxonomy" id="157225"/>
    <lineage>
        <taxon>Bacteria</taxon>
        <taxon>Bacillati</taxon>
        <taxon>Bacillota</taxon>
        <taxon>Bacilli</taxon>
        <taxon>Bacillales</taxon>
        <taxon>Staphylococcaceae</taxon>
        <taxon>Salinicoccus</taxon>
    </lineage>
</organism>
<dbReference type="InterPro" id="IPR004716">
    <property type="entry name" value="PTS_IIA_glucitol/sorbitol-sp"/>
</dbReference>
<accession>A0A6N8U372</accession>
<dbReference type="GO" id="GO:0009401">
    <property type="term" value="P:phosphoenolpyruvate-dependent sugar phosphotransferase system"/>
    <property type="evidence" value="ECO:0007669"/>
    <property type="project" value="InterPro"/>
</dbReference>
<protein>
    <submittedName>
        <fullName evidence="2">PTS glucose transporter subunit IIABC</fullName>
    </submittedName>
</protein>
<dbReference type="SUPFAM" id="SSF141530">
    <property type="entry name" value="PTSIIA/GutA-like"/>
    <property type="match status" value="1"/>
</dbReference>
<dbReference type="PANTHER" id="PTHR40398:SF1">
    <property type="entry name" value="PTS SYSTEM GLUCITOL_SORBITOL-SPECIFIC EIIA COMPONENT"/>
    <property type="match status" value="1"/>
</dbReference>
<dbReference type="EMBL" id="WUUK01000003">
    <property type="protein sequence ID" value="MXQ51476.1"/>
    <property type="molecule type" value="Genomic_DNA"/>
</dbReference>
<evidence type="ECO:0000313" key="2">
    <source>
        <dbReference type="EMBL" id="MXQ51476.1"/>
    </source>
</evidence>
<comment type="caution">
    <text evidence="2">The sequence shown here is derived from an EMBL/GenBank/DDBJ whole genome shotgun (WGS) entry which is preliminary data.</text>
</comment>
<feature type="modified residue" description="Phosphohistidine; by HPr" evidence="1">
    <location>
        <position position="42"/>
    </location>
</feature>
<dbReference type="AlphaFoldDB" id="A0A6N8U372"/>
<dbReference type="OrthoDB" id="5113885at2"/>